<feature type="transmembrane region" description="Helical" evidence="7">
    <location>
        <begin position="230"/>
        <end position="256"/>
    </location>
</feature>
<dbReference type="GO" id="GO:0008528">
    <property type="term" value="F:G protein-coupled peptide receptor activity"/>
    <property type="evidence" value="ECO:0007669"/>
    <property type="project" value="InterPro"/>
</dbReference>
<dbReference type="EMBL" id="JACEEZ010015988">
    <property type="protein sequence ID" value="KAG0718496.1"/>
    <property type="molecule type" value="Genomic_DNA"/>
</dbReference>
<feature type="region of interest" description="Disordered" evidence="6">
    <location>
        <begin position="313"/>
        <end position="332"/>
    </location>
</feature>
<keyword evidence="4 7" id="KW-1133">Transmembrane helix</keyword>
<evidence type="ECO:0000313" key="9">
    <source>
        <dbReference type="EMBL" id="KAG0718496.1"/>
    </source>
</evidence>
<dbReference type="InterPro" id="IPR053093">
    <property type="entry name" value="GPCR-like"/>
</dbReference>
<protein>
    <recommendedName>
        <fullName evidence="8">G-protein coupled receptors family 1 profile domain-containing protein</fullName>
    </recommendedName>
</protein>
<gene>
    <name evidence="9" type="ORF">GWK47_052345</name>
</gene>
<evidence type="ECO:0000256" key="1">
    <source>
        <dbReference type="ARBA" id="ARBA00004370"/>
    </source>
</evidence>
<feature type="transmembrane region" description="Helical" evidence="7">
    <location>
        <begin position="175"/>
        <end position="195"/>
    </location>
</feature>
<dbReference type="PROSITE" id="PS00237">
    <property type="entry name" value="G_PROTEIN_RECEP_F1_1"/>
    <property type="match status" value="1"/>
</dbReference>
<dbReference type="PANTHER" id="PTHR47760:SF1">
    <property type="entry name" value="G-PROTEIN COUPLED RECEPTORS FAMILY 1 PROFILE DOMAIN-CONTAINING PROTEIN"/>
    <property type="match status" value="1"/>
</dbReference>
<evidence type="ECO:0000256" key="4">
    <source>
        <dbReference type="ARBA" id="ARBA00022989"/>
    </source>
</evidence>
<dbReference type="PROSITE" id="PS50262">
    <property type="entry name" value="G_PROTEIN_RECEP_F1_2"/>
    <property type="match status" value="1"/>
</dbReference>
<dbReference type="PANTHER" id="PTHR47760">
    <property type="entry name" value="G-PROTEIN COUPLED RECEPTOR B0563.6-LIKE PROTEIN-RELATED"/>
    <property type="match status" value="1"/>
</dbReference>
<feature type="transmembrane region" description="Helical" evidence="7">
    <location>
        <begin position="99"/>
        <end position="119"/>
    </location>
</feature>
<dbReference type="SUPFAM" id="SSF81321">
    <property type="entry name" value="Family A G protein-coupled receptor-like"/>
    <property type="match status" value="1"/>
</dbReference>
<dbReference type="InterPro" id="IPR019427">
    <property type="entry name" value="7TM_GPCR_serpentine_rcpt_Srw"/>
</dbReference>
<dbReference type="OrthoDB" id="6339515at2759"/>
<comment type="subcellular location">
    <subcellularLocation>
        <location evidence="1">Membrane</location>
    </subcellularLocation>
</comment>
<evidence type="ECO:0000256" key="6">
    <source>
        <dbReference type="SAM" id="MobiDB-lite"/>
    </source>
</evidence>
<dbReference type="Gene3D" id="1.20.1070.10">
    <property type="entry name" value="Rhodopsin 7-helix transmembrane proteins"/>
    <property type="match status" value="1"/>
</dbReference>
<feature type="region of interest" description="Disordered" evidence="6">
    <location>
        <begin position="339"/>
        <end position="358"/>
    </location>
</feature>
<dbReference type="AlphaFoldDB" id="A0A8J4Y856"/>
<feature type="transmembrane region" description="Helical" evidence="7">
    <location>
        <begin position="58"/>
        <end position="79"/>
    </location>
</feature>
<keyword evidence="5 7" id="KW-0472">Membrane</keyword>
<dbReference type="InterPro" id="IPR000276">
    <property type="entry name" value="GPCR_Rhodpsn"/>
</dbReference>
<evidence type="ECO:0000259" key="8">
    <source>
        <dbReference type="PROSITE" id="PS50262"/>
    </source>
</evidence>
<evidence type="ECO:0000313" key="10">
    <source>
        <dbReference type="Proteomes" id="UP000770661"/>
    </source>
</evidence>
<feature type="transmembrane region" description="Helical" evidence="7">
    <location>
        <begin position="276"/>
        <end position="296"/>
    </location>
</feature>
<dbReference type="GO" id="GO:0016020">
    <property type="term" value="C:membrane"/>
    <property type="evidence" value="ECO:0007669"/>
    <property type="project" value="UniProtKB-SubCell"/>
</dbReference>
<evidence type="ECO:0000256" key="2">
    <source>
        <dbReference type="ARBA" id="ARBA00010663"/>
    </source>
</evidence>
<comment type="similarity">
    <text evidence="2">Belongs to the G-protein coupled receptor 1 family.</text>
</comment>
<evidence type="ECO:0000256" key="5">
    <source>
        <dbReference type="ARBA" id="ARBA00023136"/>
    </source>
</evidence>
<accession>A0A8J4Y856</accession>
<reference evidence="9" key="1">
    <citation type="submission" date="2020-07" db="EMBL/GenBank/DDBJ databases">
        <title>The High-quality genome of the commercially important snow crab, Chionoecetes opilio.</title>
        <authorList>
            <person name="Jeong J.-H."/>
            <person name="Ryu S."/>
        </authorList>
    </citation>
    <scope>NUCLEOTIDE SEQUENCE</scope>
    <source>
        <strain evidence="9">MADBK_172401_WGS</strain>
        <tissue evidence="9">Digestive gland</tissue>
    </source>
</reference>
<keyword evidence="3 7" id="KW-0812">Transmembrane</keyword>
<feature type="domain" description="G-protein coupled receptors family 1 profile" evidence="8">
    <location>
        <begin position="1"/>
        <end position="292"/>
    </location>
</feature>
<name>A0A8J4Y856_CHIOP</name>
<evidence type="ECO:0000256" key="3">
    <source>
        <dbReference type="ARBA" id="ARBA00022692"/>
    </source>
</evidence>
<feature type="transmembrane region" description="Helical" evidence="7">
    <location>
        <begin position="28"/>
        <end position="52"/>
    </location>
</feature>
<dbReference type="Pfam" id="PF10324">
    <property type="entry name" value="7TM_GPCR_Srw"/>
    <property type="match status" value="1"/>
</dbReference>
<keyword evidence="10" id="KW-1185">Reference proteome</keyword>
<organism evidence="9 10">
    <name type="scientific">Chionoecetes opilio</name>
    <name type="common">Atlantic snow crab</name>
    <name type="synonym">Cancer opilio</name>
    <dbReference type="NCBI Taxonomy" id="41210"/>
    <lineage>
        <taxon>Eukaryota</taxon>
        <taxon>Metazoa</taxon>
        <taxon>Ecdysozoa</taxon>
        <taxon>Arthropoda</taxon>
        <taxon>Crustacea</taxon>
        <taxon>Multicrustacea</taxon>
        <taxon>Malacostraca</taxon>
        <taxon>Eumalacostraca</taxon>
        <taxon>Eucarida</taxon>
        <taxon>Decapoda</taxon>
        <taxon>Pleocyemata</taxon>
        <taxon>Brachyura</taxon>
        <taxon>Eubrachyura</taxon>
        <taxon>Majoidea</taxon>
        <taxon>Majidae</taxon>
        <taxon>Chionoecetes</taxon>
    </lineage>
</organism>
<feature type="compositionally biased region" description="Polar residues" evidence="6">
    <location>
        <begin position="319"/>
        <end position="332"/>
    </location>
</feature>
<dbReference type="InterPro" id="IPR017452">
    <property type="entry name" value="GPCR_Rhodpsn_7TM"/>
</dbReference>
<sequence length="358" mass="40155">MTLVFVSLYTECHVVWCRYFLALATFDLLHFLFFIPILVSACGCTFPNYGFAYYYSHFGWTLAASFHVMGTYTLVLLALDRFVGVWFPTAFKKLQRPPFAFTHRMVAVVVLSVSVHVPFMSLGNVVCAEDKNIKCYSNTTTCESGAWVSVDGYVCNYDQPWHIAYLYFQSLILHWLPYALMFVFNMSLVIAVSLGKVRFPRSAAKGAADHEHQGAARTGAQQTKRNKEGILVATVIAMTASYVLFTLPLAIFLAGFADTGADRCKYYSPKEMLRHMGDILQLAERVLHIFFLLLIYPRFRREMMSLVRGRGATIEKGDTTSPNDQCSGSRPLNSALYSAEAGDSNAPPSSHFMESDIS</sequence>
<comment type="caution">
    <text evidence="9">The sequence shown here is derived from an EMBL/GenBank/DDBJ whole genome shotgun (WGS) entry which is preliminary data.</text>
</comment>
<evidence type="ECO:0000256" key="7">
    <source>
        <dbReference type="SAM" id="Phobius"/>
    </source>
</evidence>
<proteinExistence type="inferred from homology"/>
<dbReference type="Proteomes" id="UP000770661">
    <property type="component" value="Unassembled WGS sequence"/>
</dbReference>